<evidence type="ECO:0000313" key="4">
    <source>
        <dbReference type="Proteomes" id="UP000054560"/>
    </source>
</evidence>
<keyword evidence="4" id="KW-1185">Reference proteome</keyword>
<dbReference type="RefSeq" id="XP_014151743.1">
    <property type="nucleotide sequence ID" value="XM_014296268.1"/>
</dbReference>
<feature type="coiled-coil region" evidence="1">
    <location>
        <begin position="142"/>
        <end position="197"/>
    </location>
</feature>
<dbReference type="GeneID" id="25910215"/>
<accession>A0A0L0FMU6</accession>
<evidence type="ECO:0000256" key="2">
    <source>
        <dbReference type="SAM" id="MobiDB-lite"/>
    </source>
</evidence>
<feature type="region of interest" description="Disordered" evidence="2">
    <location>
        <begin position="1"/>
        <end position="39"/>
    </location>
</feature>
<dbReference type="EMBL" id="KQ242618">
    <property type="protein sequence ID" value="KNC77841.1"/>
    <property type="molecule type" value="Genomic_DNA"/>
</dbReference>
<dbReference type="AlphaFoldDB" id="A0A0L0FMU6"/>
<evidence type="ECO:0000313" key="3">
    <source>
        <dbReference type="EMBL" id="KNC77841.1"/>
    </source>
</evidence>
<feature type="compositionally biased region" description="Polar residues" evidence="2">
    <location>
        <begin position="1"/>
        <end position="10"/>
    </location>
</feature>
<feature type="compositionally biased region" description="Basic and acidic residues" evidence="2">
    <location>
        <begin position="16"/>
        <end position="39"/>
    </location>
</feature>
<organism evidence="3 4">
    <name type="scientific">Sphaeroforma arctica JP610</name>
    <dbReference type="NCBI Taxonomy" id="667725"/>
    <lineage>
        <taxon>Eukaryota</taxon>
        <taxon>Ichthyosporea</taxon>
        <taxon>Ichthyophonida</taxon>
        <taxon>Sphaeroforma</taxon>
    </lineage>
</organism>
<feature type="coiled-coil region" evidence="1">
    <location>
        <begin position="276"/>
        <end position="310"/>
    </location>
</feature>
<sequence>MSDQRSPESINRSKRPATDDLDTHKQPKQTRLDITDAGMEKTHINAPVDTKILHSNLLVGTSTTASGADTLDTVIVTRKAVQPAQPGGPIRCKRQRQAKGALASHVQRRSERMRELNERLIHVFDEPVLTESEKAQVQADVEKEKERASRDAAAQIARMEERLISAREKKASLIRELDEVTARKAKWERQRDEAVKSTAQIVSKCSRVQNDNESMQREVREMEICHLQTKIDTFEDIENIKLASRQKKSDEHQEKVYKFALQEHAQLQESAYEPELEAARSLKAQKLEELQSLKQKYEDLDRKDAEINGRWDSVNEKKRGMSADIERLSQLKAKIAAAMDLYGDRLSARFRASEDLRDACATVFDNNMRIRKELNATRYETRMLRLRQPLNERKPLLKLKWTRKHTLKLTDNLPGILSQLKELNWRKKK</sequence>
<dbReference type="Proteomes" id="UP000054560">
    <property type="component" value="Unassembled WGS sequence"/>
</dbReference>
<proteinExistence type="predicted"/>
<gene>
    <name evidence="3" type="ORF">SARC_09711</name>
</gene>
<name>A0A0L0FMU6_9EUKA</name>
<evidence type="ECO:0000256" key="1">
    <source>
        <dbReference type="SAM" id="Coils"/>
    </source>
</evidence>
<protein>
    <submittedName>
        <fullName evidence="3">Uncharacterized protein</fullName>
    </submittedName>
</protein>
<keyword evidence="1" id="KW-0175">Coiled coil</keyword>
<reference evidence="3 4" key="1">
    <citation type="submission" date="2011-02" db="EMBL/GenBank/DDBJ databases">
        <title>The Genome Sequence of Sphaeroforma arctica JP610.</title>
        <authorList>
            <consortium name="The Broad Institute Genome Sequencing Platform"/>
            <person name="Russ C."/>
            <person name="Cuomo C."/>
            <person name="Young S.K."/>
            <person name="Zeng Q."/>
            <person name="Gargeya S."/>
            <person name="Alvarado L."/>
            <person name="Berlin A."/>
            <person name="Chapman S.B."/>
            <person name="Chen Z."/>
            <person name="Freedman E."/>
            <person name="Gellesch M."/>
            <person name="Goldberg J."/>
            <person name="Griggs A."/>
            <person name="Gujja S."/>
            <person name="Heilman E."/>
            <person name="Heiman D."/>
            <person name="Howarth C."/>
            <person name="Mehta T."/>
            <person name="Neiman D."/>
            <person name="Pearson M."/>
            <person name="Roberts A."/>
            <person name="Saif S."/>
            <person name="Shea T."/>
            <person name="Shenoy N."/>
            <person name="Sisk P."/>
            <person name="Stolte C."/>
            <person name="Sykes S."/>
            <person name="White J."/>
            <person name="Yandava C."/>
            <person name="Burger G."/>
            <person name="Gray M.W."/>
            <person name="Holland P.W.H."/>
            <person name="King N."/>
            <person name="Lang F.B.F."/>
            <person name="Roger A.J."/>
            <person name="Ruiz-Trillo I."/>
            <person name="Haas B."/>
            <person name="Nusbaum C."/>
            <person name="Birren B."/>
        </authorList>
    </citation>
    <scope>NUCLEOTIDE SEQUENCE [LARGE SCALE GENOMIC DNA]</scope>
    <source>
        <strain evidence="3 4">JP610</strain>
    </source>
</reference>